<evidence type="ECO:0000256" key="9">
    <source>
        <dbReference type="ARBA" id="ARBA00023136"/>
    </source>
</evidence>
<reference evidence="14" key="1">
    <citation type="submission" date="2025-08" db="UniProtKB">
        <authorList>
            <consortium name="RefSeq"/>
        </authorList>
    </citation>
    <scope>IDENTIFICATION</scope>
</reference>
<evidence type="ECO:0000256" key="3">
    <source>
        <dbReference type="ARBA" id="ARBA00022448"/>
    </source>
</evidence>
<feature type="transmembrane region" description="Helical" evidence="12">
    <location>
        <begin position="376"/>
        <end position="401"/>
    </location>
</feature>
<accession>A0A6P5PWJ0</accession>
<keyword evidence="7" id="KW-0653">Protein transport</keyword>
<dbReference type="GO" id="GO:0015293">
    <property type="term" value="F:symporter activity"/>
    <property type="evidence" value="ECO:0007669"/>
    <property type="project" value="UniProtKB-KW"/>
</dbReference>
<name>A0A6P5PWJ0_MUSCR</name>
<gene>
    <name evidence="14" type="primary">Slc15a5</name>
</gene>
<dbReference type="RefSeq" id="XP_021021336.1">
    <property type="nucleotide sequence ID" value="XM_021165677.1"/>
</dbReference>
<feature type="transmembrane region" description="Helical" evidence="12">
    <location>
        <begin position="73"/>
        <end position="93"/>
    </location>
</feature>
<keyword evidence="4 12" id="KW-0812">Transmembrane</keyword>
<feature type="transmembrane region" description="Helical" evidence="12">
    <location>
        <begin position="145"/>
        <end position="167"/>
    </location>
</feature>
<keyword evidence="13" id="KW-1185">Reference proteome</keyword>
<dbReference type="InterPro" id="IPR036259">
    <property type="entry name" value="MFS_trans_sf"/>
</dbReference>
<feature type="transmembrane region" description="Helical" evidence="12">
    <location>
        <begin position="105"/>
        <end position="125"/>
    </location>
</feature>
<evidence type="ECO:0000256" key="2">
    <source>
        <dbReference type="ARBA" id="ARBA00005982"/>
    </source>
</evidence>
<dbReference type="InterPro" id="IPR000109">
    <property type="entry name" value="POT_fam"/>
</dbReference>
<feature type="transmembrane region" description="Helical" evidence="12">
    <location>
        <begin position="188"/>
        <end position="207"/>
    </location>
</feature>
<evidence type="ECO:0000256" key="7">
    <source>
        <dbReference type="ARBA" id="ARBA00022927"/>
    </source>
</evidence>
<dbReference type="FunFam" id="1.20.1250.20:FF:000316">
    <property type="entry name" value="Solute carrier family 15, member 5"/>
    <property type="match status" value="1"/>
</dbReference>
<evidence type="ECO:0000256" key="4">
    <source>
        <dbReference type="ARBA" id="ARBA00022692"/>
    </source>
</evidence>
<evidence type="ECO:0000256" key="10">
    <source>
        <dbReference type="ARBA" id="ARBA00058436"/>
    </source>
</evidence>
<dbReference type="GeneID" id="110296879"/>
<dbReference type="AlphaFoldDB" id="A0A6P5PWJ0"/>
<keyword evidence="8 12" id="KW-1133">Transmembrane helix</keyword>
<evidence type="ECO:0000256" key="12">
    <source>
        <dbReference type="SAM" id="Phobius"/>
    </source>
</evidence>
<keyword evidence="9 12" id="KW-0472">Membrane</keyword>
<comment type="similarity">
    <text evidence="2">Belongs to the major facilitator superfamily. Proton-dependent oligopeptide transporter (POT/PTR) (TC 2.A.17) family.</text>
</comment>
<protein>
    <recommendedName>
        <fullName evidence="11">Solute carrier family 15 member 5</fullName>
    </recommendedName>
</protein>
<keyword evidence="6" id="KW-0571">Peptide transport</keyword>
<feature type="transmembrane region" description="Helical" evidence="12">
    <location>
        <begin position="213"/>
        <end position="233"/>
    </location>
</feature>
<dbReference type="PANTHER" id="PTHR11654">
    <property type="entry name" value="OLIGOPEPTIDE TRANSPORTER-RELATED"/>
    <property type="match status" value="1"/>
</dbReference>
<dbReference type="GO" id="GO:0015833">
    <property type="term" value="P:peptide transport"/>
    <property type="evidence" value="ECO:0007669"/>
    <property type="project" value="UniProtKB-KW"/>
</dbReference>
<feature type="transmembrane region" description="Helical" evidence="12">
    <location>
        <begin position="497"/>
        <end position="518"/>
    </location>
</feature>
<dbReference type="Pfam" id="PF00854">
    <property type="entry name" value="PTR2"/>
    <property type="match status" value="1"/>
</dbReference>
<evidence type="ECO:0000313" key="13">
    <source>
        <dbReference type="Proteomes" id="UP000515126"/>
    </source>
</evidence>
<dbReference type="CTD" id="729025"/>
<dbReference type="GO" id="GO:0016020">
    <property type="term" value="C:membrane"/>
    <property type="evidence" value="ECO:0007669"/>
    <property type="project" value="UniProtKB-SubCell"/>
</dbReference>
<comment type="subcellular location">
    <subcellularLocation>
        <location evidence="1">Membrane</location>
        <topology evidence="1">Multi-pass membrane protein</topology>
    </subcellularLocation>
</comment>
<organism evidence="13 14">
    <name type="scientific">Mus caroli</name>
    <name type="common">Ryukyu mouse</name>
    <name type="synonym">Ricefield mouse</name>
    <dbReference type="NCBI Taxonomy" id="10089"/>
    <lineage>
        <taxon>Eukaryota</taxon>
        <taxon>Metazoa</taxon>
        <taxon>Chordata</taxon>
        <taxon>Craniata</taxon>
        <taxon>Vertebrata</taxon>
        <taxon>Euteleostomi</taxon>
        <taxon>Mammalia</taxon>
        <taxon>Eutheria</taxon>
        <taxon>Euarchontoglires</taxon>
        <taxon>Glires</taxon>
        <taxon>Rodentia</taxon>
        <taxon>Myomorpha</taxon>
        <taxon>Muroidea</taxon>
        <taxon>Muridae</taxon>
        <taxon>Murinae</taxon>
        <taxon>Mus</taxon>
        <taxon>Mus</taxon>
    </lineage>
</organism>
<evidence type="ECO:0000256" key="11">
    <source>
        <dbReference type="ARBA" id="ARBA00070839"/>
    </source>
</evidence>
<evidence type="ECO:0000256" key="5">
    <source>
        <dbReference type="ARBA" id="ARBA00022847"/>
    </source>
</evidence>
<keyword evidence="5" id="KW-0769">Symport</keyword>
<evidence type="ECO:0000256" key="6">
    <source>
        <dbReference type="ARBA" id="ARBA00022856"/>
    </source>
</evidence>
<dbReference type="GO" id="GO:0015031">
    <property type="term" value="P:protein transport"/>
    <property type="evidence" value="ECO:0007669"/>
    <property type="project" value="UniProtKB-KW"/>
</dbReference>
<feature type="transmembrane region" description="Helical" evidence="12">
    <location>
        <begin position="335"/>
        <end position="356"/>
    </location>
</feature>
<keyword evidence="3" id="KW-0813">Transport</keyword>
<evidence type="ECO:0000313" key="14">
    <source>
        <dbReference type="RefSeq" id="XP_021021336.1"/>
    </source>
</evidence>
<proteinExistence type="inferred from homology"/>
<feature type="transmembrane region" description="Helical" evidence="12">
    <location>
        <begin position="463"/>
        <end position="485"/>
    </location>
</feature>
<dbReference type="Gene3D" id="1.20.1250.20">
    <property type="entry name" value="MFS general substrate transporter like domains"/>
    <property type="match status" value="1"/>
</dbReference>
<evidence type="ECO:0000256" key="1">
    <source>
        <dbReference type="ARBA" id="ARBA00004141"/>
    </source>
</evidence>
<dbReference type="Proteomes" id="UP000515126">
    <property type="component" value="Chromosome 6"/>
</dbReference>
<comment type="function">
    <text evidence="10">Proton oligopeptide cotransporter.</text>
</comment>
<sequence length="571" mass="63100">MSITDFIINDEKTPLVLHGGPEQWKTVGHYGCFRVGICLLLVELCERFTFFEVVCNMIPFCTGRLGSYNHQAAMLNLGFIGASVLTPVFMGWLADEYFGKNKLMYLALSLHFLGTALLSMLAFPAENFYRGAYPGFNNTSVEVQAGLFHVALLTLCLGTGGIRAVVCPPDMCGSQERESKKPMPFCNWASWSANLNAAVVFLGISSIQPLGSWALGILLPSLSVFTALVTLYMKNGDLIYQPENRCSLLTISRAFVRALKTRCLPICHFGRDGSSWLDHAMEKQGGYHSELQEEDTGNVFSALLPLFSFQLLYRTCLMQIPSGYYLQTMNSNRNWGGFSLPIALMNAISLLPLLILPPFMDYFSNCLLPSKRDGPFLSACMIAGNICAASSVAMAGFLEIYRKLAQEQSPSGKLFSVSSMACVYLVPQYVLLGVSEVLVNPAVSMVTHRVVPSTFRGASTTFLTLFHGSACFAGAMLIELVYLISEGHWFPNTLDKGNLESFFFVLASLMLLNILGLWRASSRYCNLNHFNAQRIRGNNCEETLLLTEKSLKFYGSTQEASSSIDLWETAL</sequence>
<evidence type="ECO:0000256" key="8">
    <source>
        <dbReference type="ARBA" id="ARBA00022989"/>
    </source>
</evidence>
<dbReference type="KEGG" id="mcal:110296879"/>